<evidence type="ECO:0000313" key="6">
    <source>
        <dbReference type="EMBL" id="KAK1934875.1"/>
    </source>
</evidence>
<dbReference type="SUPFAM" id="SSF143870">
    <property type="entry name" value="PF0523-like"/>
    <property type="match status" value="1"/>
</dbReference>
<evidence type="ECO:0000256" key="1">
    <source>
        <dbReference type="ARBA" id="ARBA00004123"/>
    </source>
</evidence>
<gene>
    <name evidence="6" type="ORF">X943_002565</name>
</gene>
<dbReference type="Gene3D" id="3.30.2380.10">
    <property type="entry name" value="CGI121/TPRKB"/>
    <property type="match status" value="1"/>
</dbReference>
<keyword evidence="4 5" id="KW-0539">Nucleus</keyword>
<protein>
    <submittedName>
        <fullName evidence="6">Uncharacterized protein</fullName>
    </submittedName>
</protein>
<dbReference type="Proteomes" id="UP001195914">
    <property type="component" value="Unassembled WGS sequence"/>
</dbReference>
<comment type="caution">
    <text evidence="6">The sequence shown here is derived from an EMBL/GenBank/DDBJ whole genome shotgun (WGS) entry which is preliminary data.</text>
</comment>
<name>A0AAD9GAL7_BABDI</name>
<dbReference type="InterPro" id="IPR013926">
    <property type="entry name" value="CGI121/TPRKB"/>
</dbReference>
<reference evidence="6" key="1">
    <citation type="journal article" date="2014" name="Nucleic Acids Res.">
        <title>The evolutionary dynamics of variant antigen genes in Babesia reveal a history of genomic innovation underlying host-parasite interaction.</title>
        <authorList>
            <person name="Jackson A.P."/>
            <person name="Otto T.D."/>
            <person name="Darby A."/>
            <person name="Ramaprasad A."/>
            <person name="Xia D."/>
            <person name="Echaide I.E."/>
            <person name="Farber M."/>
            <person name="Gahlot S."/>
            <person name="Gamble J."/>
            <person name="Gupta D."/>
            <person name="Gupta Y."/>
            <person name="Jackson L."/>
            <person name="Malandrin L."/>
            <person name="Malas T.B."/>
            <person name="Moussa E."/>
            <person name="Nair M."/>
            <person name="Reid A.J."/>
            <person name="Sanders M."/>
            <person name="Sharma J."/>
            <person name="Tracey A."/>
            <person name="Quail M.A."/>
            <person name="Weir W."/>
            <person name="Wastling J.M."/>
            <person name="Hall N."/>
            <person name="Willadsen P."/>
            <person name="Lingelbach K."/>
            <person name="Shiels B."/>
            <person name="Tait A."/>
            <person name="Berriman M."/>
            <person name="Allred D.R."/>
            <person name="Pain A."/>
        </authorList>
    </citation>
    <scope>NUCLEOTIDE SEQUENCE</scope>
    <source>
        <strain evidence="6">1802A</strain>
    </source>
</reference>
<dbReference type="PANTHER" id="PTHR15840:SF10">
    <property type="entry name" value="EKC_KEOPS COMPLEX SUBUNIT TPRKB"/>
    <property type="match status" value="1"/>
</dbReference>
<dbReference type="Pfam" id="PF08617">
    <property type="entry name" value="CGI-121"/>
    <property type="match status" value="1"/>
</dbReference>
<sequence length="221" mass="24870">MDWLSLYFELPVFQRQFKGAVTCPFKKLYVAMTLYSDVINRNEVVQHATEVNSKHEKPTSESGKQASIKSEEACKSMLEFEWLHLVLQPELVTSVDHVSYAVSRALTNVLSQKVHSGHFATEVVYMMGGSSSVTKCMEEMCIQPCEPETTCKSMLIVTISKPKKFGNIDNIVKGIQMPIEKLTAITDQEKVIRTFKCSKDELELPGGLNACILMRIGTKRI</sequence>
<keyword evidence="3" id="KW-0819">tRNA processing</keyword>
<keyword evidence="7" id="KW-1185">Reference proteome</keyword>
<dbReference type="GO" id="GO:0005634">
    <property type="term" value="C:nucleus"/>
    <property type="evidence" value="ECO:0007669"/>
    <property type="project" value="UniProtKB-SubCell"/>
</dbReference>
<dbReference type="PANTHER" id="PTHR15840">
    <property type="entry name" value="CGI-121 FAMILY MEMBER"/>
    <property type="match status" value="1"/>
</dbReference>
<evidence type="ECO:0000256" key="3">
    <source>
        <dbReference type="ARBA" id="ARBA00022694"/>
    </source>
</evidence>
<dbReference type="EMBL" id="JAHBMH010000062">
    <property type="protein sequence ID" value="KAK1934875.1"/>
    <property type="molecule type" value="Genomic_DNA"/>
</dbReference>
<evidence type="ECO:0000256" key="2">
    <source>
        <dbReference type="ARBA" id="ARBA00005546"/>
    </source>
</evidence>
<organism evidence="6 7">
    <name type="scientific">Babesia divergens</name>
    <dbReference type="NCBI Taxonomy" id="32595"/>
    <lineage>
        <taxon>Eukaryota</taxon>
        <taxon>Sar</taxon>
        <taxon>Alveolata</taxon>
        <taxon>Apicomplexa</taxon>
        <taxon>Aconoidasida</taxon>
        <taxon>Piroplasmida</taxon>
        <taxon>Babesiidae</taxon>
        <taxon>Babesia</taxon>
    </lineage>
</organism>
<proteinExistence type="inferred from homology"/>
<dbReference type="GO" id="GO:0002949">
    <property type="term" value="P:tRNA threonylcarbamoyladenosine modification"/>
    <property type="evidence" value="ECO:0007669"/>
    <property type="project" value="TreeGrafter"/>
</dbReference>
<comment type="similarity">
    <text evidence="2 5">Belongs to the CGI121/TPRKB family.</text>
</comment>
<comment type="subcellular location">
    <subcellularLocation>
        <location evidence="1">Nucleus</location>
    </subcellularLocation>
</comment>
<evidence type="ECO:0000313" key="7">
    <source>
        <dbReference type="Proteomes" id="UP001195914"/>
    </source>
</evidence>
<dbReference type="AlphaFoldDB" id="A0AAD9GAL7"/>
<accession>A0AAD9GAL7</accession>
<reference evidence="6" key="2">
    <citation type="submission" date="2021-05" db="EMBL/GenBank/DDBJ databases">
        <authorList>
            <person name="Pain A."/>
        </authorList>
    </citation>
    <scope>NUCLEOTIDE SEQUENCE</scope>
    <source>
        <strain evidence="6">1802A</strain>
    </source>
</reference>
<evidence type="ECO:0000256" key="5">
    <source>
        <dbReference type="RuleBase" id="RU004398"/>
    </source>
</evidence>
<dbReference type="GO" id="GO:0005829">
    <property type="term" value="C:cytosol"/>
    <property type="evidence" value="ECO:0007669"/>
    <property type="project" value="TreeGrafter"/>
</dbReference>
<dbReference type="GO" id="GO:0000408">
    <property type="term" value="C:EKC/KEOPS complex"/>
    <property type="evidence" value="ECO:0007669"/>
    <property type="project" value="TreeGrafter"/>
</dbReference>
<dbReference type="InterPro" id="IPR036504">
    <property type="entry name" value="CGI121/TPRKB_sf"/>
</dbReference>
<evidence type="ECO:0000256" key="4">
    <source>
        <dbReference type="ARBA" id="ARBA00023242"/>
    </source>
</evidence>